<feature type="transmembrane region" description="Helical" evidence="5">
    <location>
        <begin position="60"/>
        <end position="78"/>
    </location>
</feature>
<comment type="caution">
    <text evidence="6">The sequence shown here is derived from an EMBL/GenBank/DDBJ whole genome shotgun (WGS) entry which is preliminary data.</text>
</comment>
<keyword evidence="7" id="KW-1185">Reference proteome</keyword>
<dbReference type="RefSeq" id="WP_254089403.1">
    <property type="nucleotide sequence ID" value="NZ_JAHESC010000006.1"/>
</dbReference>
<dbReference type="InterPro" id="IPR003844">
    <property type="entry name" value="UPF0060"/>
</dbReference>
<accession>A0AAP2GH91</accession>
<dbReference type="EMBL" id="JAHESC010000006">
    <property type="protein sequence ID" value="MBT1686165.1"/>
    <property type="molecule type" value="Genomic_DNA"/>
</dbReference>
<keyword evidence="1 5" id="KW-1003">Cell membrane</keyword>
<dbReference type="Proteomes" id="UP001319180">
    <property type="component" value="Unassembled WGS sequence"/>
</dbReference>
<dbReference type="PANTHER" id="PTHR36116:SF1">
    <property type="entry name" value="UPF0060 MEMBRANE PROTEIN YNFA"/>
    <property type="match status" value="1"/>
</dbReference>
<comment type="subcellular location">
    <subcellularLocation>
        <location evidence="5">Cell membrane</location>
        <topology evidence="5">Multi-pass membrane protein</topology>
    </subcellularLocation>
</comment>
<evidence type="ECO:0000256" key="4">
    <source>
        <dbReference type="ARBA" id="ARBA00023136"/>
    </source>
</evidence>
<feature type="transmembrane region" description="Helical" evidence="5">
    <location>
        <begin position="34"/>
        <end position="53"/>
    </location>
</feature>
<evidence type="ECO:0000313" key="6">
    <source>
        <dbReference type="EMBL" id="MBT1686165.1"/>
    </source>
</evidence>
<organism evidence="6 7">
    <name type="scientific">Dawidia soli</name>
    <dbReference type="NCBI Taxonomy" id="2782352"/>
    <lineage>
        <taxon>Bacteria</taxon>
        <taxon>Pseudomonadati</taxon>
        <taxon>Bacteroidota</taxon>
        <taxon>Cytophagia</taxon>
        <taxon>Cytophagales</taxon>
        <taxon>Chryseotaleaceae</taxon>
        <taxon>Dawidia</taxon>
    </lineage>
</organism>
<name>A0AAP2GH91_9BACT</name>
<dbReference type="HAMAP" id="MF_00010">
    <property type="entry name" value="UPF0060"/>
    <property type="match status" value="1"/>
</dbReference>
<dbReference type="PANTHER" id="PTHR36116">
    <property type="entry name" value="UPF0060 MEMBRANE PROTEIN YNFA"/>
    <property type="match status" value="1"/>
</dbReference>
<protein>
    <submittedName>
        <fullName evidence="6">YnfA family protein</fullName>
    </submittedName>
</protein>
<gene>
    <name evidence="6" type="ORF">KK078_06330</name>
</gene>
<feature type="transmembrane region" description="Helical" evidence="5">
    <location>
        <begin position="90"/>
        <end position="107"/>
    </location>
</feature>
<dbReference type="GO" id="GO:0005886">
    <property type="term" value="C:plasma membrane"/>
    <property type="evidence" value="ECO:0007669"/>
    <property type="project" value="UniProtKB-SubCell"/>
</dbReference>
<dbReference type="InterPro" id="IPR037185">
    <property type="entry name" value="EmrE-like"/>
</dbReference>
<evidence type="ECO:0000256" key="2">
    <source>
        <dbReference type="ARBA" id="ARBA00022692"/>
    </source>
</evidence>
<dbReference type="AlphaFoldDB" id="A0AAP2GH91"/>
<feature type="transmembrane region" description="Helical" evidence="5">
    <location>
        <begin position="7"/>
        <end position="28"/>
    </location>
</feature>
<dbReference type="SUPFAM" id="SSF103481">
    <property type="entry name" value="Multidrug resistance efflux transporter EmrE"/>
    <property type="match status" value="1"/>
</dbReference>
<evidence type="ECO:0000256" key="3">
    <source>
        <dbReference type="ARBA" id="ARBA00022989"/>
    </source>
</evidence>
<comment type="similarity">
    <text evidence="5">Belongs to the UPF0060 family.</text>
</comment>
<reference evidence="6 7" key="1">
    <citation type="submission" date="2021-05" db="EMBL/GenBank/DDBJ databases">
        <title>A Polyphasic approach of four new species of the genus Ohtaekwangia: Ohtaekwangia histidinii sp. nov., Ohtaekwangia cretensis sp. nov., Ohtaekwangia indiensis sp. nov., Ohtaekwangia reichenbachii sp. nov. from diverse environment.</title>
        <authorList>
            <person name="Octaviana S."/>
        </authorList>
    </citation>
    <scope>NUCLEOTIDE SEQUENCE [LARGE SCALE GENOMIC DNA]</scope>
    <source>
        <strain evidence="6 7">PWU37</strain>
    </source>
</reference>
<proteinExistence type="inferred from homology"/>
<keyword evidence="2 5" id="KW-0812">Transmembrane</keyword>
<evidence type="ECO:0000256" key="1">
    <source>
        <dbReference type="ARBA" id="ARBA00022475"/>
    </source>
</evidence>
<dbReference type="NCBIfam" id="NF002586">
    <property type="entry name" value="PRK02237.1"/>
    <property type="match status" value="1"/>
</dbReference>
<dbReference type="Gene3D" id="1.10.3730.20">
    <property type="match status" value="1"/>
</dbReference>
<evidence type="ECO:0000256" key="5">
    <source>
        <dbReference type="HAMAP-Rule" id="MF_00010"/>
    </source>
</evidence>
<keyword evidence="3 5" id="KW-1133">Transmembrane helix</keyword>
<sequence>MEILKSWTIFIIAGVCEIGGGWLVWQYVREEKSVWYGIIGGAVLVGYGFVATLQTANFARVYATYGGFFIAMSLLWAYRFDNYSPDRYDVIGALVALLGVCIIYYAPRG</sequence>
<evidence type="ECO:0000313" key="7">
    <source>
        <dbReference type="Proteomes" id="UP001319180"/>
    </source>
</evidence>
<keyword evidence="4 5" id="KW-0472">Membrane</keyword>
<dbReference type="Pfam" id="PF02694">
    <property type="entry name" value="UPF0060"/>
    <property type="match status" value="1"/>
</dbReference>